<dbReference type="Proteomes" id="UP000325313">
    <property type="component" value="Unassembled WGS sequence"/>
</dbReference>
<dbReference type="EMBL" id="VDEP01000052">
    <property type="protein sequence ID" value="KAA1134526.1"/>
    <property type="molecule type" value="Genomic_DNA"/>
</dbReference>
<evidence type="ECO:0000313" key="2">
    <source>
        <dbReference type="Proteomes" id="UP000325313"/>
    </source>
</evidence>
<sequence length="124" mass="13781">MAQPRNQGYLIGNPQRVVILASASLLAQPLIYPYTSQQPQGSDNAHFLAKPVTTGQQYASPWQTPLETTFTVQAGLVDNVTPCPTRNQKLAQAYYLNPPPHHPATQFNSKHTSFALFKRLKHPD</sequence>
<dbReference type="AlphaFoldDB" id="A0A5B0S8S6"/>
<evidence type="ECO:0000313" key="1">
    <source>
        <dbReference type="EMBL" id="KAA1134526.1"/>
    </source>
</evidence>
<name>A0A5B0S8S6_PUCGR</name>
<accession>A0A5B0S8S6</accession>
<gene>
    <name evidence="1" type="ORF">PGTUg99_003510</name>
</gene>
<proteinExistence type="predicted"/>
<organism evidence="1 2">
    <name type="scientific">Puccinia graminis f. sp. tritici</name>
    <dbReference type="NCBI Taxonomy" id="56615"/>
    <lineage>
        <taxon>Eukaryota</taxon>
        <taxon>Fungi</taxon>
        <taxon>Dikarya</taxon>
        <taxon>Basidiomycota</taxon>
        <taxon>Pucciniomycotina</taxon>
        <taxon>Pucciniomycetes</taxon>
        <taxon>Pucciniales</taxon>
        <taxon>Pucciniaceae</taxon>
        <taxon>Puccinia</taxon>
    </lineage>
</organism>
<protein>
    <submittedName>
        <fullName evidence="1">Uncharacterized protein</fullName>
    </submittedName>
</protein>
<comment type="caution">
    <text evidence="1">The sequence shown here is derived from an EMBL/GenBank/DDBJ whole genome shotgun (WGS) entry which is preliminary data.</text>
</comment>
<reference evidence="1 2" key="1">
    <citation type="submission" date="2019-05" db="EMBL/GenBank/DDBJ databases">
        <title>Emergence of the Ug99 lineage of the wheat stem rust pathogen through somatic hybridization.</title>
        <authorList>
            <person name="Li F."/>
            <person name="Upadhyaya N.M."/>
            <person name="Sperschneider J."/>
            <person name="Matny O."/>
            <person name="Nguyen-Phuc H."/>
            <person name="Mago R."/>
            <person name="Raley C."/>
            <person name="Miller M.E."/>
            <person name="Silverstein K.A.T."/>
            <person name="Henningsen E."/>
            <person name="Hirsch C.D."/>
            <person name="Visser B."/>
            <person name="Pretorius Z.A."/>
            <person name="Steffenson B.J."/>
            <person name="Schwessinger B."/>
            <person name="Dodds P.N."/>
            <person name="Figueroa M."/>
        </authorList>
    </citation>
    <scope>NUCLEOTIDE SEQUENCE [LARGE SCALE GENOMIC DNA]</scope>
    <source>
        <strain evidence="1 2">Ug99</strain>
    </source>
</reference>